<protein>
    <recommendedName>
        <fullName evidence="3">NanoRNase/pAp phosphatase, hydrolyzes c-di-AMP and oligoRNAs</fullName>
    </recommendedName>
</protein>
<keyword evidence="2" id="KW-1185">Reference proteome</keyword>
<name>A0A1H5WRE4_9BACT</name>
<dbReference type="InterPro" id="IPR038763">
    <property type="entry name" value="DHH_sf"/>
</dbReference>
<evidence type="ECO:0000313" key="1">
    <source>
        <dbReference type="EMBL" id="SEG01905.1"/>
    </source>
</evidence>
<dbReference type="AlphaFoldDB" id="A0A1H5WRE4"/>
<reference evidence="1 2" key="1">
    <citation type="submission" date="2016-10" db="EMBL/GenBank/DDBJ databases">
        <authorList>
            <person name="de Groot N.N."/>
        </authorList>
    </citation>
    <scope>NUCLEOTIDE SEQUENCE [LARGE SCALE GENOMIC DNA]</scope>
    <source>
        <strain evidence="1 2">DSM 22489</strain>
    </source>
</reference>
<dbReference type="Proteomes" id="UP000236728">
    <property type="component" value="Unassembled WGS sequence"/>
</dbReference>
<dbReference type="OrthoDB" id="105221at2"/>
<proteinExistence type="predicted"/>
<dbReference type="EMBL" id="FNVA01000002">
    <property type="protein sequence ID" value="SEG01905.1"/>
    <property type="molecule type" value="Genomic_DNA"/>
</dbReference>
<evidence type="ECO:0000313" key="2">
    <source>
        <dbReference type="Proteomes" id="UP000236728"/>
    </source>
</evidence>
<gene>
    <name evidence="1" type="ORF">SAMN05421819_1705</name>
</gene>
<organism evidence="1 2">
    <name type="scientific">Bryocella elongata</name>
    <dbReference type="NCBI Taxonomy" id="863522"/>
    <lineage>
        <taxon>Bacteria</taxon>
        <taxon>Pseudomonadati</taxon>
        <taxon>Acidobacteriota</taxon>
        <taxon>Terriglobia</taxon>
        <taxon>Terriglobales</taxon>
        <taxon>Acidobacteriaceae</taxon>
        <taxon>Bryocella</taxon>
    </lineage>
</organism>
<dbReference type="SUPFAM" id="SSF64182">
    <property type="entry name" value="DHH phosphoesterases"/>
    <property type="match status" value="1"/>
</dbReference>
<accession>A0A1H5WRE4</accession>
<dbReference type="RefSeq" id="WP_103932600.1">
    <property type="nucleotide sequence ID" value="NZ_FNVA01000002.1"/>
</dbReference>
<sequence>MNCRVFYHDRCFDGACSASLFTRFHRECIGTVDSFEYQGLVHRAGSLMEEGWFATEGENAIVDFKYSASPRLTWWFDHHQSAFLDAADEAHFRAGQLNPDGTPGPLAMRQFFDPLYISCTGFLSHIASTKFGMDIAPLKELIHWANIVDGAKYESAEAAVGMREAAMKLTMVIESASDADGKSITKRIIPLLTEMSLDDVLAQPFIQAELGPLLDRHWQGLELIRERAQLDRGVITFDITDQPTEGYSKFIPYYLYPEATYVVGLSKSSFRCKVSVGTNPWTKKPASELVNLAAICERYGGGGHARVGAISFPVEQEAEARKATAEIVAELRATDR</sequence>
<evidence type="ECO:0008006" key="3">
    <source>
        <dbReference type="Google" id="ProtNLM"/>
    </source>
</evidence>